<accession>A0ABN8Z581</accession>
<organism evidence="2 3">
    <name type="scientific">Rangifer tarandus platyrhynchus</name>
    <name type="common">Svalbard reindeer</name>
    <dbReference type="NCBI Taxonomy" id="3082113"/>
    <lineage>
        <taxon>Eukaryota</taxon>
        <taxon>Metazoa</taxon>
        <taxon>Chordata</taxon>
        <taxon>Craniata</taxon>
        <taxon>Vertebrata</taxon>
        <taxon>Euteleostomi</taxon>
        <taxon>Mammalia</taxon>
        <taxon>Eutheria</taxon>
        <taxon>Laurasiatheria</taxon>
        <taxon>Artiodactyla</taxon>
        <taxon>Ruminantia</taxon>
        <taxon>Pecora</taxon>
        <taxon>Cervidae</taxon>
        <taxon>Odocoileinae</taxon>
        <taxon>Rangifer</taxon>
    </lineage>
</organism>
<evidence type="ECO:0000313" key="2">
    <source>
        <dbReference type="EMBL" id="CAI9169020.1"/>
    </source>
</evidence>
<dbReference type="Proteomes" id="UP001176941">
    <property type="component" value="Chromosome 28"/>
</dbReference>
<dbReference type="EMBL" id="OX459964">
    <property type="protein sequence ID" value="CAI9169020.1"/>
    <property type="molecule type" value="Genomic_DNA"/>
</dbReference>
<gene>
    <name evidence="2" type="ORF">MRATA1EN1_LOCUS17982</name>
</gene>
<keyword evidence="3" id="KW-1185">Reference proteome</keyword>
<name>A0ABN8Z581_RANTA</name>
<feature type="compositionally biased region" description="Basic and acidic residues" evidence="1">
    <location>
        <begin position="68"/>
        <end position="80"/>
    </location>
</feature>
<proteinExistence type="predicted"/>
<protein>
    <submittedName>
        <fullName evidence="2">Uncharacterized protein</fullName>
    </submittedName>
</protein>
<sequence length="111" mass="12380">MLSEAAGLPGVRDAEGAAAGQEDARGSCGRRRRGHRAWGDWEQKLQRLRVRAGGVGRDHRQTATQQGPRREAGSTADRRPLALCPELQSKQHRRLPQLSQDNGYDNETRNR</sequence>
<evidence type="ECO:0000313" key="3">
    <source>
        <dbReference type="Proteomes" id="UP001176941"/>
    </source>
</evidence>
<feature type="region of interest" description="Disordered" evidence="1">
    <location>
        <begin position="1"/>
        <end position="111"/>
    </location>
</feature>
<reference evidence="2" key="1">
    <citation type="submission" date="2023-04" db="EMBL/GenBank/DDBJ databases">
        <authorList>
            <consortium name="ELIXIR-Norway"/>
        </authorList>
    </citation>
    <scope>NUCLEOTIDE SEQUENCE [LARGE SCALE GENOMIC DNA]</scope>
</reference>
<evidence type="ECO:0000256" key="1">
    <source>
        <dbReference type="SAM" id="MobiDB-lite"/>
    </source>
</evidence>